<feature type="signal peptide" evidence="1">
    <location>
        <begin position="1"/>
        <end position="18"/>
    </location>
</feature>
<evidence type="ECO:0000256" key="1">
    <source>
        <dbReference type="SAM" id="SignalP"/>
    </source>
</evidence>
<keyword evidence="1" id="KW-0732">Signal</keyword>
<feature type="chain" id="PRO_5046281645" description="DUF3108 domain-containing protein" evidence="1">
    <location>
        <begin position="19"/>
        <end position="227"/>
    </location>
</feature>
<comment type="caution">
    <text evidence="2">The sequence shown here is derived from an EMBL/GenBank/DDBJ whole genome shotgun (WGS) entry which is preliminary data.</text>
</comment>
<dbReference type="EMBL" id="JBHSWB010000001">
    <property type="protein sequence ID" value="MFC6659316.1"/>
    <property type="molecule type" value="Genomic_DNA"/>
</dbReference>
<evidence type="ECO:0008006" key="4">
    <source>
        <dbReference type="Google" id="ProtNLM"/>
    </source>
</evidence>
<dbReference type="RefSeq" id="WP_224604522.1">
    <property type="nucleotide sequence ID" value="NZ_JAIQXV010000001.1"/>
</dbReference>
<organism evidence="2 3">
    <name type="scientific">Deinococcus multiflagellatus</name>
    <dbReference type="NCBI Taxonomy" id="1656887"/>
    <lineage>
        <taxon>Bacteria</taxon>
        <taxon>Thermotogati</taxon>
        <taxon>Deinococcota</taxon>
        <taxon>Deinococci</taxon>
        <taxon>Deinococcales</taxon>
        <taxon>Deinococcaceae</taxon>
        <taxon>Deinococcus</taxon>
    </lineage>
</organism>
<protein>
    <recommendedName>
        <fullName evidence="4">DUF3108 domain-containing protein</fullName>
    </recommendedName>
</protein>
<accession>A0ABW1ZGT2</accession>
<name>A0ABW1ZGT2_9DEIO</name>
<gene>
    <name evidence="2" type="ORF">ACFP90_02260</name>
</gene>
<evidence type="ECO:0000313" key="2">
    <source>
        <dbReference type="EMBL" id="MFC6659316.1"/>
    </source>
</evidence>
<evidence type="ECO:0000313" key="3">
    <source>
        <dbReference type="Proteomes" id="UP001596317"/>
    </source>
</evidence>
<proteinExistence type="predicted"/>
<reference evidence="3" key="1">
    <citation type="journal article" date="2019" name="Int. J. Syst. Evol. Microbiol.">
        <title>The Global Catalogue of Microorganisms (GCM) 10K type strain sequencing project: providing services to taxonomists for standard genome sequencing and annotation.</title>
        <authorList>
            <consortium name="The Broad Institute Genomics Platform"/>
            <consortium name="The Broad Institute Genome Sequencing Center for Infectious Disease"/>
            <person name="Wu L."/>
            <person name="Ma J."/>
        </authorList>
    </citation>
    <scope>NUCLEOTIDE SEQUENCE [LARGE SCALE GENOMIC DNA]</scope>
    <source>
        <strain evidence="3">CCUG 63830</strain>
    </source>
</reference>
<dbReference type="Proteomes" id="UP001596317">
    <property type="component" value="Unassembled WGS sequence"/>
</dbReference>
<sequence length="227" mass="25812">MKRIASVLLLSLWSSAFAQTKLPCSQTTYFKIIDGIFYGSILDVTAEAYIYVPAKFPNPAEYKEFGQPYTMTCSGFKATSKMGTFTLTGNVQQNFQRLISYWREGHPDRTNYVPGKIDLAFEGDFVYESIREDWYQDRLALQLKNGKLVISYEPYAGVLRDVVVGYRINGAALKPAFFEGKISPIPHDQNDIVELYVKGQHAQFSYIKVDFKNKGITIKHNTPFPAK</sequence>
<keyword evidence="3" id="KW-1185">Reference proteome</keyword>